<reference evidence="3" key="2">
    <citation type="journal article" date="2018" name="BMC Genomics">
        <title>Whole genome sequencing and function prediction of 133 gut anaerobes isolated from chicken caecum in pure cultures.</title>
        <authorList>
            <person name="Medvecky M."/>
            <person name="Cejkova D."/>
            <person name="Polansky O."/>
            <person name="Karasova D."/>
            <person name="Kubasova T."/>
            <person name="Cizek A."/>
            <person name="Rychlik I."/>
        </authorList>
    </citation>
    <scope>NUCLEOTIDE SEQUENCE</scope>
    <source>
        <strain evidence="3">An189</strain>
        <strain evidence="2">An43</strain>
    </source>
</reference>
<dbReference type="RefSeq" id="WP_009122455.1">
    <property type="nucleotide sequence ID" value="NZ_CABIZW010000002.1"/>
</dbReference>
<evidence type="ECO:0000313" key="8">
    <source>
        <dbReference type="Proteomes" id="UP000284366"/>
    </source>
</evidence>
<evidence type="ECO:0008006" key="10">
    <source>
        <dbReference type="Google" id="ProtNLM"/>
    </source>
</evidence>
<feature type="transmembrane region" description="Helical" evidence="1">
    <location>
        <begin position="33"/>
        <end position="53"/>
    </location>
</feature>
<evidence type="ECO:0000313" key="5">
    <source>
        <dbReference type="EMBL" id="RGV56424.1"/>
    </source>
</evidence>
<dbReference type="EMBL" id="NFKE01000006">
    <property type="protein sequence ID" value="OUP34001.1"/>
    <property type="molecule type" value="Genomic_DNA"/>
</dbReference>
<keyword evidence="1" id="KW-0472">Membrane</keyword>
<reference evidence="6 7" key="1">
    <citation type="submission" date="2017-04" db="EMBL/GenBank/DDBJ databases">
        <title>Function of individual gut microbiota members based on whole genome sequencing of pure cultures obtained from chicken caecum.</title>
        <authorList>
            <person name="Medvecky M."/>
            <person name="Cejkova D."/>
            <person name="Polansky O."/>
            <person name="Karasova D."/>
            <person name="Kubasova T."/>
            <person name="Cizek A."/>
            <person name="Rychlik I."/>
        </authorList>
    </citation>
    <scope>NUCLEOTIDE SEQUENCE [LARGE SCALE GENOMIC DNA]</scope>
    <source>
        <strain evidence="7">An189</strain>
        <strain evidence="6">An43</strain>
    </source>
</reference>
<dbReference type="Proteomes" id="UP000284366">
    <property type="component" value="Unassembled WGS sequence"/>
</dbReference>
<organism evidence="3 7">
    <name type="scientific">Bacteroides clarus</name>
    <dbReference type="NCBI Taxonomy" id="626929"/>
    <lineage>
        <taxon>Bacteria</taxon>
        <taxon>Pseudomonadati</taxon>
        <taxon>Bacteroidota</taxon>
        <taxon>Bacteroidia</taxon>
        <taxon>Bacteroidales</taxon>
        <taxon>Bacteroidaceae</taxon>
        <taxon>Bacteroides</taxon>
    </lineage>
</organism>
<dbReference type="EMBL" id="QRZG01000007">
    <property type="protein sequence ID" value="RGV56424.1"/>
    <property type="molecule type" value="Genomic_DNA"/>
</dbReference>
<reference evidence="8 9" key="3">
    <citation type="submission" date="2018-08" db="EMBL/GenBank/DDBJ databases">
        <title>A genome reference for cultivated species of the human gut microbiota.</title>
        <authorList>
            <person name="Zou Y."/>
            <person name="Xue W."/>
            <person name="Luo G."/>
        </authorList>
    </citation>
    <scope>NUCLEOTIDE SEQUENCE [LARGE SCALE GENOMIC DNA]</scope>
    <source>
        <strain evidence="5 8">AF14-27</strain>
        <strain evidence="4 9">AF19-1AC</strain>
    </source>
</reference>
<evidence type="ECO:0000313" key="4">
    <source>
        <dbReference type="EMBL" id="RGT35707.1"/>
    </source>
</evidence>
<comment type="caution">
    <text evidence="3">The sequence shown here is derived from an EMBL/GenBank/DDBJ whole genome shotgun (WGS) entry which is preliminary data.</text>
</comment>
<evidence type="ECO:0000313" key="9">
    <source>
        <dbReference type="Proteomes" id="UP000285159"/>
    </source>
</evidence>
<accession>A0A1Y4JVD9</accession>
<sequence length="63" mass="7404">MIGFIIWIIGVILTIRAAMEIWRWRGIATEKRLVAIILVILTSWIGLAVYYFWGRDNLPQMLK</sequence>
<name>A0A1Y4JVD9_9BACE</name>
<dbReference type="GeneID" id="61678229"/>
<keyword evidence="1" id="KW-1133">Transmembrane helix</keyword>
<evidence type="ECO:0000313" key="6">
    <source>
        <dbReference type="Proteomes" id="UP000195386"/>
    </source>
</evidence>
<dbReference type="Proteomes" id="UP000196587">
    <property type="component" value="Unassembled WGS sequence"/>
</dbReference>
<dbReference type="Proteomes" id="UP000195386">
    <property type="component" value="Unassembled WGS sequence"/>
</dbReference>
<evidence type="ECO:0000313" key="3">
    <source>
        <dbReference type="EMBL" id="OUP34001.1"/>
    </source>
</evidence>
<dbReference type="Proteomes" id="UP000285159">
    <property type="component" value="Unassembled WGS sequence"/>
</dbReference>
<dbReference type="EMBL" id="QRWP01000001">
    <property type="protein sequence ID" value="RGT35707.1"/>
    <property type="molecule type" value="Genomic_DNA"/>
</dbReference>
<proteinExistence type="predicted"/>
<gene>
    <name evidence="3" type="ORF">B5F24_09550</name>
    <name evidence="2" type="ORF">B5F97_01330</name>
    <name evidence="5" type="ORF">DWW09_05715</name>
    <name evidence="4" type="ORF">DWX38_01695</name>
</gene>
<evidence type="ECO:0000313" key="2">
    <source>
        <dbReference type="EMBL" id="OUO03093.1"/>
    </source>
</evidence>
<keyword evidence="1" id="KW-0812">Transmembrane</keyword>
<protein>
    <recommendedName>
        <fullName evidence="10">Cardiolipin synthase N-terminal domain-containing protein</fullName>
    </recommendedName>
</protein>
<dbReference type="AlphaFoldDB" id="A0A1Y4JVD9"/>
<evidence type="ECO:0000256" key="1">
    <source>
        <dbReference type="SAM" id="Phobius"/>
    </source>
</evidence>
<evidence type="ECO:0000313" key="7">
    <source>
        <dbReference type="Proteomes" id="UP000196587"/>
    </source>
</evidence>
<dbReference type="EMBL" id="NFII01000001">
    <property type="protein sequence ID" value="OUO03093.1"/>
    <property type="molecule type" value="Genomic_DNA"/>
</dbReference>